<proteinExistence type="predicted"/>
<accession>A0A0A2VIM0</accession>
<organism evidence="2 3">
    <name type="scientific">Beauveria bassiana D1-5</name>
    <dbReference type="NCBI Taxonomy" id="1245745"/>
    <lineage>
        <taxon>Eukaryota</taxon>
        <taxon>Fungi</taxon>
        <taxon>Dikarya</taxon>
        <taxon>Ascomycota</taxon>
        <taxon>Pezizomycotina</taxon>
        <taxon>Sordariomycetes</taxon>
        <taxon>Hypocreomycetidae</taxon>
        <taxon>Hypocreales</taxon>
        <taxon>Cordycipitaceae</taxon>
        <taxon>Beauveria</taxon>
    </lineage>
</organism>
<feature type="region of interest" description="Disordered" evidence="1">
    <location>
        <begin position="1"/>
        <end position="20"/>
    </location>
</feature>
<feature type="region of interest" description="Disordered" evidence="1">
    <location>
        <begin position="42"/>
        <end position="75"/>
    </location>
</feature>
<feature type="compositionally biased region" description="Basic and acidic residues" evidence="1">
    <location>
        <begin position="53"/>
        <end position="75"/>
    </location>
</feature>
<gene>
    <name evidence="2" type="ORF">BBAD15_g7012</name>
</gene>
<comment type="caution">
    <text evidence="2">The sequence shown here is derived from an EMBL/GenBank/DDBJ whole genome shotgun (WGS) entry which is preliminary data.</text>
</comment>
<dbReference type="Proteomes" id="UP000030106">
    <property type="component" value="Unassembled WGS sequence"/>
</dbReference>
<evidence type="ECO:0000256" key="1">
    <source>
        <dbReference type="SAM" id="MobiDB-lite"/>
    </source>
</evidence>
<name>A0A0A2VIM0_BEABA</name>
<dbReference type="AlphaFoldDB" id="A0A0A2VIM0"/>
<dbReference type="HOGENOM" id="CLU_2670701_0_0_1"/>
<dbReference type="EMBL" id="ANFO01000657">
    <property type="protein sequence ID" value="KGQ07681.1"/>
    <property type="molecule type" value="Genomic_DNA"/>
</dbReference>
<reference evidence="2 3" key="1">
    <citation type="submission" date="2012-10" db="EMBL/GenBank/DDBJ databases">
        <title>Genome sequencing and analysis of entomopathogenic fungi Beauveria bassiana D1-5.</title>
        <authorList>
            <person name="Li Q."/>
            <person name="Wang L."/>
            <person name="Zhang Z."/>
            <person name="Wang Q."/>
            <person name="Ren J."/>
            <person name="Wang M."/>
            <person name="Xu W."/>
            <person name="Wang J."/>
            <person name="Lu Y."/>
            <person name="Du Q."/>
            <person name="Sun Z."/>
        </authorList>
    </citation>
    <scope>NUCLEOTIDE SEQUENCE [LARGE SCALE GENOMIC DNA]</scope>
    <source>
        <strain evidence="2 3">D1-5</strain>
    </source>
</reference>
<protein>
    <submittedName>
        <fullName evidence="2">Uncharacterized protein</fullName>
    </submittedName>
</protein>
<sequence length="75" mass="7930">MSCPRSRRPSPSPHRSRLRATKWCLGTDRAARQVQAAAAATAAAATTSAAARRKVEQQDLAGHDLGGKQNDDAFG</sequence>
<evidence type="ECO:0000313" key="2">
    <source>
        <dbReference type="EMBL" id="KGQ07681.1"/>
    </source>
</evidence>
<evidence type="ECO:0000313" key="3">
    <source>
        <dbReference type="Proteomes" id="UP000030106"/>
    </source>
</evidence>